<dbReference type="InterPro" id="IPR020846">
    <property type="entry name" value="MFS_dom"/>
</dbReference>
<organism evidence="7 8">
    <name type="scientific">Leucobacter denitrificans</name>
    <dbReference type="NCBI Taxonomy" id="683042"/>
    <lineage>
        <taxon>Bacteria</taxon>
        <taxon>Bacillati</taxon>
        <taxon>Actinomycetota</taxon>
        <taxon>Actinomycetes</taxon>
        <taxon>Micrococcales</taxon>
        <taxon>Microbacteriaceae</taxon>
        <taxon>Leucobacter</taxon>
    </lineage>
</organism>
<evidence type="ECO:0000313" key="8">
    <source>
        <dbReference type="Proteomes" id="UP000515934"/>
    </source>
</evidence>
<dbReference type="GO" id="GO:0005886">
    <property type="term" value="C:plasma membrane"/>
    <property type="evidence" value="ECO:0007669"/>
    <property type="project" value="UniProtKB-SubCell"/>
</dbReference>
<feature type="transmembrane region" description="Helical" evidence="5">
    <location>
        <begin position="49"/>
        <end position="67"/>
    </location>
</feature>
<comment type="subcellular location">
    <subcellularLocation>
        <location evidence="1">Cell membrane</location>
        <topology evidence="1">Multi-pass membrane protein</topology>
    </subcellularLocation>
</comment>
<evidence type="ECO:0000256" key="5">
    <source>
        <dbReference type="SAM" id="Phobius"/>
    </source>
</evidence>
<dbReference type="PROSITE" id="PS50850">
    <property type="entry name" value="MFS"/>
    <property type="match status" value="1"/>
</dbReference>
<feature type="transmembrane region" description="Helical" evidence="5">
    <location>
        <begin position="399"/>
        <end position="420"/>
    </location>
</feature>
<name>A0A7G9S3F0_9MICO</name>
<evidence type="ECO:0000256" key="2">
    <source>
        <dbReference type="ARBA" id="ARBA00022692"/>
    </source>
</evidence>
<feature type="transmembrane region" description="Helical" evidence="5">
    <location>
        <begin position="303"/>
        <end position="323"/>
    </location>
</feature>
<dbReference type="PANTHER" id="PTHR23501">
    <property type="entry name" value="MAJOR FACILITATOR SUPERFAMILY"/>
    <property type="match status" value="1"/>
</dbReference>
<feature type="transmembrane region" description="Helical" evidence="5">
    <location>
        <begin position="79"/>
        <end position="102"/>
    </location>
</feature>
<evidence type="ECO:0000256" key="1">
    <source>
        <dbReference type="ARBA" id="ARBA00004651"/>
    </source>
</evidence>
<protein>
    <submittedName>
        <fullName evidence="7">MFS transporter</fullName>
    </submittedName>
</protein>
<evidence type="ECO:0000313" key="7">
    <source>
        <dbReference type="EMBL" id="QNN62375.1"/>
    </source>
</evidence>
<reference evidence="7 8" key="1">
    <citation type="submission" date="2020-08" db="EMBL/GenBank/DDBJ databases">
        <title>Genome sequence of Leucobacter denitrificans KACC 14055T.</title>
        <authorList>
            <person name="Hyun D.-W."/>
            <person name="Bae J.-W."/>
        </authorList>
    </citation>
    <scope>NUCLEOTIDE SEQUENCE [LARGE SCALE GENOMIC DNA]</scope>
    <source>
        <strain evidence="7 8">KACC 14055</strain>
    </source>
</reference>
<dbReference type="GO" id="GO:0022857">
    <property type="term" value="F:transmembrane transporter activity"/>
    <property type="evidence" value="ECO:0007669"/>
    <property type="project" value="InterPro"/>
</dbReference>
<dbReference type="CDD" id="cd17504">
    <property type="entry name" value="MFS_MMR_MDR_like"/>
    <property type="match status" value="1"/>
</dbReference>
<dbReference type="SUPFAM" id="SSF103473">
    <property type="entry name" value="MFS general substrate transporter"/>
    <property type="match status" value="1"/>
</dbReference>
<feature type="transmembrane region" description="Helical" evidence="5">
    <location>
        <begin position="137"/>
        <end position="158"/>
    </location>
</feature>
<keyword evidence="3 5" id="KW-1133">Transmembrane helix</keyword>
<feature type="transmembrane region" description="Helical" evidence="5">
    <location>
        <begin position="108"/>
        <end position="125"/>
    </location>
</feature>
<feature type="transmembrane region" description="Helical" evidence="5">
    <location>
        <begin position="219"/>
        <end position="243"/>
    </location>
</feature>
<sequence length="458" mass="47798">MRSGRLPFGPAATLAVLSSGAGVFTILQSILSPALPVIQAELGTTQLHVTWVVTAYLLSASICTPVLGRLGDTFGKKRVLVIAMSTLAFGVLVSGLSTSIGMMICGRVIQGVGGAIFPLSFGILRDQLEGRSLHRSVGVLGSVAAGGVAIGSLLSGLIVDTLGFRWLFWFPLIVLLISLLFMRVLSDSPVHPSPVSVAPILSFATWLTGLLLLTTNAQVWGIASPITIGVAVISVLAFIGWILAERYSRGALIDLKLMKSNIMWTTSVLSAVIGIPLFSLQTFVPQYLQAPRATGYGFDMTVLQSVLVMLPLSVALFAMGFVSHHLIAKYGFRKALVGSVAVVLLGCALLVTPVVEIWQVSVASLLAGVGMGAVLTIMPVLVVTGVSADQTGVAGGINANVRAVGGAIGTAVIAAIINAFEGPTPRAQDYQYGFTVFIFALLLALIACLLIRASGESR</sequence>
<feature type="transmembrane region" description="Helical" evidence="5">
    <location>
        <begin position="194"/>
        <end position="213"/>
    </location>
</feature>
<accession>A0A7G9S3F0</accession>
<dbReference type="KEGG" id="ldn:H9L06_08910"/>
<evidence type="ECO:0000256" key="4">
    <source>
        <dbReference type="ARBA" id="ARBA00023136"/>
    </source>
</evidence>
<proteinExistence type="predicted"/>
<dbReference type="InterPro" id="IPR011701">
    <property type="entry name" value="MFS"/>
</dbReference>
<keyword evidence="4 5" id="KW-0472">Membrane</keyword>
<feature type="transmembrane region" description="Helical" evidence="5">
    <location>
        <begin position="432"/>
        <end position="451"/>
    </location>
</feature>
<dbReference type="RefSeq" id="WP_187554845.1">
    <property type="nucleotide sequence ID" value="NZ_CP060716.1"/>
</dbReference>
<evidence type="ECO:0000256" key="3">
    <source>
        <dbReference type="ARBA" id="ARBA00022989"/>
    </source>
</evidence>
<keyword evidence="2 5" id="KW-0812">Transmembrane</keyword>
<feature type="transmembrane region" description="Helical" evidence="5">
    <location>
        <begin position="335"/>
        <end position="355"/>
    </location>
</feature>
<dbReference type="PANTHER" id="PTHR23501:SF197">
    <property type="entry name" value="COMD"/>
    <property type="match status" value="1"/>
</dbReference>
<feature type="transmembrane region" description="Helical" evidence="5">
    <location>
        <begin position="164"/>
        <end position="182"/>
    </location>
</feature>
<dbReference type="Proteomes" id="UP000515934">
    <property type="component" value="Chromosome"/>
</dbReference>
<dbReference type="Pfam" id="PF07690">
    <property type="entry name" value="MFS_1"/>
    <property type="match status" value="1"/>
</dbReference>
<gene>
    <name evidence="7" type="ORF">H9L06_08910</name>
</gene>
<feature type="domain" description="Major facilitator superfamily (MFS) profile" evidence="6">
    <location>
        <begin position="13"/>
        <end position="458"/>
    </location>
</feature>
<keyword evidence="8" id="KW-1185">Reference proteome</keyword>
<dbReference type="InterPro" id="IPR036259">
    <property type="entry name" value="MFS_trans_sf"/>
</dbReference>
<dbReference type="EMBL" id="CP060716">
    <property type="protein sequence ID" value="QNN62375.1"/>
    <property type="molecule type" value="Genomic_DNA"/>
</dbReference>
<feature type="transmembrane region" description="Helical" evidence="5">
    <location>
        <begin position="264"/>
        <end position="283"/>
    </location>
</feature>
<feature type="transmembrane region" description="Helical" evidence="5">
    <location>
        <begin position="361"/>
        <end position="387"/>
    </location>
</feature>
<dbReference type="Gene3D" id="1.20.1250.20">
    <property type="entry name" value="MFS general substrate transporter like domains"/>
    <property type="match status" value="2"/>
</dbReference>
<dbReference type="AlphaFoldDB" id="A0A7G9S3F0"/>
<evidence type="ECO:0000259" key="6">
    <source>
        <dbReference type="PROSITE" id="PS50850"/>
    </source>
</evidence>